<protein>
    <submittedName>
        <fullName evidence="2">Uncharacterized protein</fullName>
    </submittedName>
</protein>
<evidence type="ECO:0000313" key="2">
    <source>
        <dbReference type="EMBL" id="SCW54752.1"/>
    </source>
</evidence>
<feature type="compositionally biased region" description="Low complexity" evidence="1">
    <location>
        <begin position="39"/>
        <end position="50"/>
    </location>
</feature>
<accession>A0A1G4RCW1</accession>
<dbReference type="AlphaFoldDB" id="A0A1G4RCW1"/>
<sequence>MGPMGPCSSPVLAGPIRLSPGRGHRFDALQGLICGGARGSAIRRGATARRPLQRESPRRSQLQRQKRPDPLRRRSPACLLKPGGRPCRIGSQSTSWPGFHPPLPGPTDPDEKQMAWSGSTAGAAIAPCDVPDKSPCNSNRYANSTAMAVADILSRSMSRRECEGADAFNIAASQKRQQWVRKQRLV</sequence>
<evidence type="ECO:0000256" key="1">
    <source>
        <dbReference type="SAM" id="MobiDB-lite"/>
    </source>
</evidence>
<feature type="region of interest" description="Disordered" evidence="1">
    <location>
        <begin position="37"/>
        <end position="99"/>
    </location>
</feature>
<proteinExistence type="predicted"/>
<name>A0A1G4RCW1_9HYPH</name>
<dbReference type="Proteomes" id="UP000199542">
    <property type="component" value="Unassembled WGS sequence"/>
</dbReference>
<reference evidence="2 3" key="1">
    <citation type="submission" date="2016-10" db="EMBL/GenBank/DDBJ databases">
        <authorList>
            <person name="de Groot N.N."/>
        </authorList>
    </citation>
    <scope>NUCLEOTIDE SEQUENCE [LARGE SCALE GENOMIC DNA]</scope>
    <source>
        <strain evidence="2 3">CGMCC 1.3401</strain>
    </source>
</reference>
<evidence type="ECO:0000313" key="3">
    <source>
        <dbReference type="Proteomes" id="UP000199542"/>
    </source>
</evidence>
<gene>
    <name evidence="2" type="ORF">SAMN02927900_02482</name>
</gene>
<dbReference type="EMBL" id="FMTM01000003">
    <property type="protein sequence ID" value="SCW54752.1"/>
    <property type="molecule type" value="Genomic_DNA"/>
</dbReference>
<organism evidence="2 3">
    <name type="scientific">Rhizobium mongolense subsp. loessense</name>
    <dbReference type="NCBI Taxonomy" id="158890"/>
    <lineage>
        <taxon>Bacteria</taxon>
        <taxon>Pseudomonadati</taxon>
        <taxon>Pseudomonadota</taxon>
        <taxon>Alphaproteobacteria</taxon>
        <taxon>Hyphomicrobiales</taxon>
        <taxon>Rhizobiaceae</taxon>
        <taxon>Rhizobium/Agrobacterium group</taxon>
        <taxon>Rhizobium</taxon>
    </lineage>
</organism>